<dbReference type="InterPro" id="IPR011001">
    <property type="entry name" value="Saposin-like"/>
</dbReference>
<dbReference type="InterPro" id="IPR045473">
    <property type="entry name" value="ASM_C"/>
</dbReference>
<dbReference type="InterPro" id="IPR011160">
    <property type="entry name" value="Sphingomy_PDE"/>
</dbReference>
<name>A0A9P0CRH3_9CUCU</name>
<dbReference type="GO" id="GO:0016798">
    <property type="term" value="F:hydrolase activity, acting on glycosyl bonds"/>
    <property type="evidence" value="ECO:0007669"/>
    <property type="project" value="UniProtKB-KW"/>
</dbReference>
<dbReference type="OrthoDB" id="282973at2759"/>
<keyword evidence="7 13" id="KW-0862">Zinc</keyword>
<keyword evidence="4 13" id="KW-0479">Metal-binding</keyword>
<feature type="domain" description="Saposin B-type" evidence="15">
    <location>
        <begin position="119"/>
        <end position="203"/>
    </location>
</feature>
<feature type="binding site" evidence="13">
    <location>
        <position position="240"/>
    </location>
    <ligand>
        <name>Zn(2+)</name>
        <dbReference type="ChEBI" id="CHEBI:29105"/>
        <label>1</label>
    </ligand>
</feature>
<dbReference type="SUPFAM" id="SSF47862">
    <property type="entry name" value="Saposin"/>
    <property type="match status" value="1"/>
</dbReference>
<evidence type="ECO:0000256" key="4">
    <source>
        <dbReference type="ARBA" id="ARBA00022723"/>
    </source>
</evidence>
<dbReference type="PANTHER" id="PTHR10340:SF34">
    <property type="entry name" value="SPHINGOMYELIN PHOSPHODIESTERASE"/>
    <property type="match status" value="1"/>
</dbReference>
<evidence type="ECO:0000256" key="8">
    <source>
        <dbReference type="ARBA" id="ARBA00023157"/>
    </source>
</evidence>
<feature type="binding site" evidence="13">
    <location>
        <position position="354"/>
    </location>
    <ligand>
        <name>Zn(2+)</name>
        <dbReference type="ChEBI" id="CHEBI:29105"/>
        <label>2</label>
    </ligand>
</feature>
<evidence type="ECO:0000256" key="7">
    <source>
        <dbReference type="ARBA" id="ARBA00022833"/>
    </source>
</evidence>
<evidence type="ECO:0000313" key="16">
    <source>
        <dbReference type="EMBL" id="CAH1103352.1"/>
    </source>
</evidence>
<feature type="disulfide bond" evidence="14">
    <location>
        <begin position="126"/>
        <end position="191"/>
    </location>
</feature>
<feature type="disulfide bond" evidence="14">
    <location>
        <begin position="255"/>
        <end position="260"/>
    </location>
</feature>
<evidence type="ECO:0000256" key="5">
    <source>
        <dbReference type="ARBA" id="ARBA00022729"/>
    </source>
</evidence>
<comment type="similarity">
    <text evidence="2 12">Belongs to the acid sphingomyelinase family.</text>
</comment>
<proteinExistence type="inferred from homology"/>
<dbReference type="PANTHER" id="PTHR10340">
    <property type="entry name" value="SPHINGOMYELIN PHOSPHODIESTERASE"/>
    <property type="match status" value="1"/>
</dbReference>
<dbReference type="FunFam" id="3.60.21.10:FF:000077">
    <property type="entry name" value="Sphingomyelin phosphodiesterase"/>
    <property type="match status" value="1"/>
</dbReference>
<dbReference type="GO" id="GO:0006685">
    <property type="term" value="P:sphingomyelin catabolic process"/>
    <property type="evidence" value="ECO:0007669"/>
    <property type="project" value="UniProtKB-UniRule"/>
</dbReference>
<dbReference type="InterPro" id="IPR041805">
    <property type="entry name" value="ASMase/PPN1_MPP"/>
</dbReference>
<dbReference type="GO" id="GO:0046872">
    <property type="term" value="F:metal ion binding"/>
    <property type="evidence" value="ECO:0007669"/>
    <property type="project" value="UniProtKB-KW"/>
</dbReference>
<dbReference type="InterPro" id="IPR029052">
    <property type="entry name" value="Metallo-depent_PP-like"/>
</dbReference>
<evidence type="ECO:0000256" key="2">
    <source>
        <dbReference type="ARBA" id="ARBA00008234"/>
    </source>
</evidence>
<evidence type="ECO:0000256" key="14">
    <source>
        <dbReference type="PIRSR" id="PIRSR000948-2"/>
    </source>
</evidence>
<feature type="binding site" evidence="13">
    <location>
        <position position="462"/>
    </location>
    <ligand>
        <name>Zn(2+)</name>
        <dbReference type="ChEBI" id="CHEBI:29105"/>
        <label>2</label>
    </ligand>
</feature>
<dbReference type="PROSITE" id="PS50015">
    <property type="entry name" value="SAP_B"/>
    <property type="match status" value="1"/>
</dbReference>
<keyword evidence="9" id="KW-0325">Glycoprotein</keyword>
<dbReference type="GO" id="GO:0016020">
    <property type="term" value="C:membrane"/>
    <property type="evidence" value="ECO:0007669"/>
    <property type="project" value="GOC"/>
</dbReference>
<keyword evidence="17" id="KW-1185">Reference proteome</keyword>
<comment type="subcellular location">
    <subcellularLocation>
        <location evidence="1">Secreted</location>
    </subcellularLocation>
</comment>
<dbReference type="Pfam" id="PF00149">
    <property type="entry name" value="Metallophos"/>
    <property type="match status" value="1"/>
</dbReference>
<keyword evidence="6 12" id="KW-0378">Hydrolase</keyword>
<dbReference type="Gene3D" id="1.10.225.10">
    <property type="entry name" value="Saposin-like"/>
    <property type="match status" value="1"/>
</dbReference>
<dbReference type="InterPro" id="IPR004843">
    <property type="entry name" value="Calcineurin-like_PHP"/>
</dbReference>
<keyword evidence="3" id="KW-0964">Secreted</keyword>
<dbReference type="GO" id="GO:0061750">
    <property type="term" value="F:acid sphingomyelin phosphodiesterase activity"/>
    <property type="evidence" value="ECO:0007669"/>
    <property type="project" value="TreeGrafter"/>
</dbReference>
<dbReference type="Pfam" id="PF19272">
    <property type="entry name" value="ASMase_C"/>
    <property type="match status" value="1"/>
</dbReference>
<dbReference type="SUPFAM" id="SSF56300">
    <property type="entry name" value="Metallo-dependent phosphatases"/>
    <property type="match status" value="1"/>
</dbReference>
<comment type="catalytic activity">
    <reaction evidence="11">
        <text>a sphingomyelin + H2O = phosphocholine + an N-acylsphing-4-enine + H(+)</text>
        <dbReference type="Rhea" id="RHEA:19253"/>
        <dbReference type="ChEBI" id="CHEBI:15377"/>
        <dbReference type="ChEBI" id="CHEBI:15378"/>
        <dbReference type="ChEBI" id="CHEBI:17636"/>
        <dbReference type="ChEBI" id="CHEBI:52639"/>
        <dbReference type="ChEBI" id="CHEBI:295975"/>
        <dbReference type="EC" id="3.1.4.12"/>
    </reaction>
    <physiologicalReaction direction="left-to-right" evidence="11">
        <dbReference type="Rhea" id="RHEA:19254"/>
    </physiologicalReaction>
</comment>
<evidence type="ECO:0000256" key="9">
    <source>
        <dbReference type="ARBA" id="ARBA00023180"/>
    </source>
</evidence>
<evidence type="ECO:0000256" key="3">
    <source>
        <dbReference type="ARBA" id="ARBA00022525"/>
    </source>
</evidence>
<dbReference type="AlphaFoldDB" id="A0A9P0CRH3"/>
<dbReference type="EMBL" id="OV651826">
    <property type="protein sequence ID" value="CAH1103352.1"/>
    <property type="molecule type" value="Genomic_DNA"/>
</dbReference>
<keyword evidence="5" id="KW-0732">Signal</keyword>
<evidence type="ECO:0000256" key="12">
    <source>
        <dbReference type="PIRNR" id="PIRNR000948"/>
    </source>
</evidence>
<dbReference type="GO" id="GO:0005615">
    <property type="term" value="C:extracellular space"/>
    <property type="evidence" value="ECO:0007669"/>
    <property type="project" value="TreeGrafter"/>
</dbReference>
<comment type="cofactor">
    <cofactor evidence="13">
        <name>Zn(2+)</name>
        <dbReference type="ChEBI" id="CHEBI:29105"/>
    </cofactor>
    <text evidence="13">Binds 2 Zn(2+) ions per subunit.</text>
</comment>
<evidence type="ECO:0000256" key="1">
    <source>
        <dbReference type="ARBA" id="ARBA00004613"/>
    </source>
</evidence>
<feature type="binding site" evidence="13">
    <location>
        <position position="314"/>
    </location>
    <ligand>
        <name>Zn(2+)</name>
        <dbReference type="ChEBI" id="CHEBI:29105"/>
        <label>1</label>
    </ligand>
</feature>
<dbReference type="Gene3D" id="3.60.21.10">
    <property type="match status" value="2"/>
</dbReference>
<reference evidence="16" key="1">
    <citation type="submission" date="2022-01" db="EMBL/GenBank/DDBJ databases">
        <authorList>
            <person name="King R."/>
        </authorList>
    </citation>
    <scope>NUCLEOTIDE SEQUENCE</scope>
</reference>
<sequence>MKMAVSVVFYKKNAFSMDWFCLQVRCSRGYLLGLCLLNILKFSAPVPLLDNENFDFEDTWNFKIAPHSIPLLESPKENHILPVVYETDEILKVEPLDAAEEEIVGANRLPKKIHDVIRTKIPCGVCKLGVGLLQSHLKNGDSMEEIKIKIVALCVTLKIETEAVCTGFVDVFGPELVPAYNTSNLEPSKTCSMIFGESCGSVSNEIHEWDIETPENHLQAIEEKFPKVEVPTFKVLHLSDTHLDPDYAEGSPTNCEEPLCCRNYSTPSTNETIIPAGRWGSYNKCDSPRILIENMLKFISLEHPDIDYIIWTGDLPPHDIWNQTQQSNLDIIKESVEQMLRYFPNIPIFPAVGNHESVPAGSFAPPWIKNETHTIGWLYTNLADHWRKWLPSTSGNTLLHGAFYSVLLRPGFRLISLNTNYCHSLNWWLLVNSTDPADELKWLVHELENAEINNEKVHIIGHIPPGSSDCLKTWSRNFYSIVDRFQHTITAQFYGHTHADEFELFYETNNYSKKSKRKRWWQALKNKDKSLLTFTGRPINVAYLGPSITTYENNNPAFRIYYVEGDHERSTRAVIDHETWTTNLDLANEGDNEPIWYKLYTAKDAYRLSSLHPEEWNRLIKNMADDPDLFNLFYRNYYRDSSHRPYCDAQCRIQILCDLKTGKSQDRLHLCNELQYA</sequence>
<evidence type="ECO:0000256" key="10">
    <source>
        <dbReference type="ARBA" id="ARBA00023295"/>
    </source>
</evidence>
<gene>
    <name evidence="16" type="ORF">PSYICH_LOCUS4381</name>
</gene>
<keyword evidence="8 14" id="KW-1015">Disulfide bond</keyword>
<evidence type="ECO:0000256" key="6">
    <source>
        <dbReference type="ARBA" id="ARBA00022801"/>
    </source>
</evidence>
<protein>
    <recommendedName>
        <fullName evidence="12">Sphingomyelin phosphodiesterase</fullName>
        <ecNumber evidence="12">3.1.4.12</ecNumber>
    </recommendedName>
</protein>
<comment type="function">
    <text evidence="12">Converts sphingomyelin to ceramide.</text>
</comment>
<dbReference type="EC" id="3.1.4.12" evidence="12"/>
<feature type="binding site" evidence="13">
    <location>
        <position position="496"/>
    </location>
    <ligand>
        <name>Zn(2+)</name>
        <dbReference type="ChEBI" id="CHEBI:29105"/>
        <label>2</label>
    </ligand>
</feature>
<feature type="disulfide bond" evidence="14">
    <location>
        <begin position="261"/>
        <end position="285"/>
    </location>
</feature>
<dbReference type="Proteomes" id="UP001153636">
    <property type="component" value="Chromosome 14"/>
</dbReference>
<accession>A0A9P0CRH3</accession>
<dbReference type="GO" id="GO:0005764">
    <property type="term" value="C:lysosome"/>
    <property type="evidence" value="ECO:0007669"/>
    <property type="project" value="TreeGrafter"/>
</dbReference>
<evidence type="ECO:0000313" key="17">
    <source>
        <dbReference type="Proteomes" id="UP001153636"/>
    </source>
</evidence>
<evidence type="ECO:0000256" key="11">
    <source>
        <dbReference type="ARBA" id="ARBA00047268"/>
    </source>
</evidence>
<dbReference type="GO" id="GO:0046513">
    <property type="term" value="P:ceramide biosynthetic process"/>
    <property type="evidence" value="ECO:0007669"/>
    <property type="project" value="UniProtKB-ARBA"/>
</dbReference>
<evidence type="ECO:0000256" key="13">
    <source>
        <dbReference type="PIRSR" id="PIRSR000948-1"/>
    </source>
</evidence>
<evidence type="ECO:0000259" key="15">
    <source>
        <dbReference type="PROSITE" id="PS50015"/>
    </source>
</evidence>
<dbReference type="PIRSF" id="PIRSF000948">
    <property type="entry name" value="Sphingomy_PDE"/>
    <property type="match status" value="1"/>
</dbReference>
<keyword evidence="10 12" id="KW-0326">Glycosidase</keyword>
<feature type="disulfide bond" evidence="14">
    <location>
        <begin position="123"/>
        <end position="199"/>
    </location>
</feature>
<feature type="disulfide bond" evidence="14">
    <location>
        <begin position="657"/>
        <end position="671"/>
    </location>
</feature>
<feature type="disulfide bond" evidence="14">
    <location>
        <begin position="422"/>
        <end position="470"/>
    </location>
</feature>
<feature type="binding site" evidence="13">
    <location>
        <position position="498"/>
    </location>
    <ligand>
        <name>Zn(2+)</name>
        <dbReference type="ChEBI" id="CHEBI:29105"/>
        <label>1</label>
    </ligand>
</feature>
<feature type="binding site" evidence="13">
    <location>
        <position position="314"/>
    </location>
    <ligand>
        <name>Zn(2+)</name>
        <dbReference type="ChEBI" id="CHEBI:29105"/>
        <label>2</label>
    </ligand>
</feature>
<feature type="disulfide bond" evidence="14">
    <location>
        <begin position="647"/>
        <end position="651"/>
    </location>
</feature>
<dbReference type="CDD" id="cd00842">
    <property type="entry name" value="MPP_ASMase"/>
    <property type="match status" value="1"/>
</dbReference>
<dbReference type="InterPro" id="IPR008139">
    <property type="entry name" value="SaposinB_dom"/>
</dbReference>
<feature type="disulfide bond" evidence="14">
    <location>
        <begin position="154"/>
        <end position="165"/>
    </location>
</feature>
<feature type="binding site" evidence="13">
    <location>
        <position position="242"/>
    </location>
    <ligand>
        <name>Zn(2+)</name>
        <dbReference type="ChEBI" id="CHEBI:29105"/>
        <label>1</label>
    </ligand>
</feature>
<organism evidence="16 17">
    <name type="scientific">Psylliodes chrysocephalus</name>
    <dbReference type="NCBI Taxonomy" id="3402493"/>
    <lineage>
        <taxon>Eukaryota</taxon>
        <taxon>Metazoa</taxon>
        <taxon>Ecdysozoa</taxon>
        <taxon>Arthropoda</taxon>
        <taxon>Hexapoda</taxon>
        <taxon>Insecta</taxon>
        <taxon>Pterygota</taxon>
        <taxon>Neoptera</taxon>
        <taxon>Endopterygota</taxon>
        <taxon>Coleoptera</taxon>
        <taxon>Polyphaga</taxon>
        <taxon>Cucujiformia</taxon>
        <taxon>Chrysomeloidea</taxon>
        <taxon>Chrysomelidae</taxon>
        <taxon>Galerucinae</taxon>
        <taxon>Alticini</taxon>
        <taxon>Psylliodes</taxon>
    </lineage>
</organism>
<dbReference type="SMART" id="SM00741">
    <property type="entry name" value="SapB"/>
    <property type="match status" value="1"/>
</dbReference>